<dbReference type="InterPro" id="IPR050492">
    <property type="entry name" value="Bact_metal-bind_prot9"/>
</dbReference>
<gene>
    <name evidence="10" type="ORF">B0X71_17815</name>
</gene>
<keyword evidence="4" id="KW-0864">Zinc transport</keyword>
<evidence type="ECO:0000256" key="7">
    <source>
        <dbReference type="SAM" id="MobiDB-lite"/>
    </source>
</evidence>
<feature type="signal peptide" evidence="8">
    <location>
        <begin position="1"/>
        <end position="18"/>
    </location>
</feature>
<name>A0A1Q2L2U0_9BACL</name>
<dbReference type="InterPro" id="IPR006128">
    <property type="entry name" value="Lipoprotein_PsaA-like"/>
</dbReference>
<keyword evidence="1 6" id="KW-0813">Transport</keyword>
<keyword evidence="3" id="KW-0862">Zinc</keyword>
<evidence type="ECO:0000313" key="11">
    <source>
        <dbReference type="Proteomes" id="UP000188184"/>
    </source>
</evidence>
<dbReference type="EMBL" id="CP019640">
    <property type="protein sequence ID" value="AQQ54775.1"/>
    <property type="molecule type" value="Genomic_DNA"/>
</dbReference>
<evidence type="ECO:0000259" key="9">
    <source>
        <dbReference type="Pfam" id="PF09223"/>
    </source>
</evidence>
<dbReference type="RefSeq" id="WP_077590674.1">
    <property type="nucleotide sequence ID" value="NZ_CP019640.1"/>
</dbReference>
<dbReference type="AlphaFoldDB" id="A0A1Q2L2U0"/>
<dbReference type="PRINTS" id="PR00690">
    <property type="entry name" value="ADHESNFAMILY"/>
</dbReference>
<feature type="domain" description="ZinT" evidence="9">
    <location>
        <begin position="355"/>
        <end position="533"/>
    </location>
</feature>
<dbReference type="Pfam" id="PF01297">
    <property type="entry name" value="ZnuA"/>
    <property type="match status" value="1"/>
</dbReference>
<dbReference type="InterPro" id="IPR015304">
    <property type="entry name" value="ZinT_dom"/>
</dbReference>
<dbReference type="SUPFAM" id="SSF53807">
    <property type="entry name" value="Helical backbone' metal receptor"/>
    <property type="match status" value="1"/>
</dbReference>
<accession>A0A1Q2L2U0</accession>
<evidence type="ECO:0000256" key="3">
    <source>
        <dbReference type="ARBA" id="ARBA00022833"/>
    </source>
</evidence>
<dbReference type="GO" id="GO:0008270">
    <property type="term" value="F:zinc ion binding"/>
    <property type="evidence" value="ECO:0007669"/>
    <property type="project" value="InterPro"/>
</dbReference>
<dbReference type="Proteomes" id="UP000188184">
    <property type="component" value="Chromosome"/>
</dbReference>
<evidence type="ECO:0000256" key="6">
    <source>
        <dbReference type="RuleBase" id="RU003512"/>
    </source>
</evidence>
<evidence type="ECO:0000256" key="5">
    <source>
        <dbReference type="ARBA" id="ARBA00023065"/>
    </source>
</evidence>
<dbReference type="Gene3D" id="3.40.50.1980">
    <property type="entry name" value="Nitrogenase molybdenum iron protein domain"/>
    <property type="match status" value="2"/>
</dbReference>
<dbReference type="PRINTS" id="PR00691">
    <property type="entry name" value="ADHESINB"/>
</dbReference>
<reference evidence="10 11" key="1">
    <citation type="submission" date="2017-02" db="EMBL/GenBank/DDBJ databases">
        <title>The complete genomic sequence of a novel cold adapted crude oil-degrading bacterium Planococcus qaidamina Y42.</title>
        <authorList>
            <person name="Yang R."/>
        </authorList>
    </citation>
    <scope>NUCLEOTIDE SEQUENCE [LARGE SCALE GENOMIC DNA]</scope>
    <source>
        <strain evidence="10 11">Y42</strain>
    </source>
</reference>
<evidence type="ECO:0000313" key="10">
    <source>
        <dbReference type="EMBL" id="AQQ54775.1"/>
    </source>
</evidence>
<feature type="chain" id="PRO_5039010568" evidence="8">
    <location>
        <begin position="19"/>
        <end position="533"/>
    </location>
</feature>
<dbReference type="GO" id="GO:0007155">
    <property type="term" value="P:cell adhesion"/>
    <property type="evidence" value="ECO:0007669"/>
    <property type="project" value="InterPro"/>
</dbReference>
<dbReference type="KEGG" id="pmar:B0X71_17815"/>
<protein>
    <submittedName>
        <fullName evidence="10">Zinc ABC transporter substrate-binding protein AdcA</fullName>
    </submittedName>
</protein>
<evidence type="ECO:0000256" key="1">
    <source>
        <dbReference type="ARBA" id="ARBA00022448"/>
    </source>
</evidence>
<organism evidence="10 11">
    <name type="scientific">Planococcus lenghuensis</name>
    <dbReference type="NCBI Taxonomy" id="2213202"/>
    <lineage>
        <taxon>Bacteria</taxon>
        <taxon>Bacillati</taxon>
        <taxon>Bacillota</taxon>
        <taxon>Bacilli</taxon>
        <taxon>Bacillales</taxon>
        <taxon>Caryophanaceae</taxon>
        <taxon>Planococcus</taxon>
    </lineage>
</organism>
<keyword evidence="11" id="KW-1185">Reference proteome</keyword>
<feature type="region of interest" description="Disordered" evidence="7">
    <location>
        <begin position="133"/>
        <end position="156"/>
    </location>
</feature>
<dbReference type="InterPro" id="IPR006127">
    <property type="entry name" value="ZnuA-like"/>
</dbReference>
<keyword evidence="5" id="KW-0406">Ion transport</keyword>
<keyword evidence="2 8" id="KW-0732">Signal</keyword>
<dbReference type="PANTHER" id="PTHR42953">
    <property type="entry name" value="HIGH-AFFINITY ZINC UPTAKE SYSTEM PROTEIN ZNUA-RELATED"/>
    <property type="match status" value="1"/>
</dbReference>
<sequence length="533" mass="60175">MKKWINVLSIGIMAVVLGACQTQETESAATETAGQAAAEELKIYATVYPLQFFAEQIAGEYASVKSIMPAGSDSHTYEPTMQEMVELAEADAFIYNGAGLEPYAAEISESMQAEDVEILEAAQGIDLKEHVHNHEEDAHSDEEEPAAHHHGTQDPHVWLDPLRSIRLAENIKDLLAELQPEQQELFEQNFEELKGQLENLDGEFRTQLESLPGNKIIVSHAAYGYWEKAYGIEQIAVAGVSSMDEPSQKELQSIVEAAETYGLDYVFFEQNITSKLTDLVRNEIGAEALRLDNLETLTEDDLTAGENYFAVMERNLAQLTKALAVPSTVSEEDIEAIEEESGHDHDHGHSHDEETTKIYEGYFEDTQIADRPLSDWEGDWQSVYPYLLDGTLDRVFAHKAQGSDEMDAEAYKEYYEIGYRTDVERIIIEGDTFTFFENGEERSGTYGYDGYEVLTYEAGNRGVRYIFKLEEGAEGMPEYVQFSDHSIFPADSDHYHLYWGDDREALLEEVTNWPTYYPSELEGSEITEEMIGH</sequence>
<evidence type="ECO:0000256" key="8">
    <source>
        <dbReference type="SAM" id="SignalP"/>
    </source>
</evidence>
<dbReference type="InterPro" id="IPR006129">
    <property type="entry name" value="AdhesinB"/>
</dbReference>
<dbReference type="Gene3D" id="2.40.128.20">
    <property type="match status" value="1"/>
</dbReference>
<dbReference type="SUPFAM" id="SSF50814">
    <property type="entry name" value="Lipocalins"/>
    <property type="match status" value="1"/>
</dbReference>
<dbReference type="PANTHER" id="PTHR42953:SF8">
    <property type="entry name" value="ZINT DOMAIN-CONTAINING PROTEIN"/>
    <property type="match status" value="1"/>
</dbReference>
<dbReference type="PROSITE" id="PS51257">
    <property type="entry name" value="PROKAR_LIPOPROTEIN"/>
    <property type="match status" value="1"/>
</dbReference>
<proteinExistence type="inferred from homology"/>
<evidence type="ECO:0000256" key="4">
    <source>
        <dbReference type="ARBA" id="ARBA00022906"/>
    </source>
</evidence>
<dbReference type="GO" id="GO:0006829">
    <property type="term" value="P:zinc ion transport"/>
    <property type="evidence" value="ECO:0007669"/>
    <property type="project" value="UniProtKB-KW"/>
</dbReference>
<comment type="similarity">
    <text evidence="6">Belongs to the bacterial solute-binding protein 9 family.</text>
</comment>
<dbReference type="Pfam" id="PF09223">
    <property type="entry name" value="ZinT"/>
    <property type="match status" value="1"/>
</dbReference>
<dbReference type="OrthoDB" id="9810636at2"/>
<dbReference type="InterPro" id="IPR012674">
    <property type="entry name" value="Calycin"/>
</dbReference>
<evidence type="ECO:0000256" key="2">
    <source>
        <dbReference type="ARBA" id="ARBA00022729"/>
    </source>
</evidence>